<protein>
    <submittedName>
        <fullName evidence="1">Uncharacterized protein</fullName>
    </submittedName>
</protein>
<accession>A0AAV0YAA4</accession>
<name>A0AAV0YAA4_VICFA</name>
<gene>
    <name evidence="1" type="ORF">VFH_U000080</name>
</gene>
<evidence type="ECO:0000313" key="1">
    <source>
        <dbReference type="EMBL" id="CAI8582861.1"/>
    </source>
</evidence>
<dbReference type="EMBL" id="CATIWC010000048">
    <property type="protein sequence ID" value="CAI8582861.1"/>
    <property type="molecule type" value="Genomic_DNA"/>
</dbReference>
<sequence>MQSNLGALHTSHLVSVSEVLLQSSPKLLGGKSREDDDGFGSNGLPLRYAYEDLKGCFSLVVHNGVIGMLYTPELSLRCACGGLIGCFLTRCSHLLAWYGRGCDAM</sequence>
<proteinExistence type="predicted"/>
<keyword evidence="2" id="KW-1185">Reference proteome</keyword>
<reference evidence="1 2" key="1">
    <citation type="submission" date="2023-01" db="EMBL/GenBank/DDBJ databases">
        <authorList>
            <person name="Kreplak J."/>
        </authorList>
    </citation>
    <scope>NUCLEOTIDE SEQUENCE [LARGE SCALE GENOMIC DNA]</scope>
</reference>
<dbReference type="Proteomes" id="UP001157006">
    <property type="component" value="Unassembled WGS sequence"/>
</dbReference>
<organism evidence="1 2">
    <name type="scientific">Vicia faba</name>
    <name type="common">Broad bean</name>
    <name type="synonym">Faba vulgaris</name>
    <dbReference type="NCBI Taxonomy" id="3906"/>
    <lineage>
        <taxon>Eukaryota</taxon>
        <taxon>Viridiplantae</taxon>
        <taxon>Streptophyta</taxon>
        <taxon>Embryophyta</taxon>
        <taxon>Tracheophyta</taxon>
        <taxon>Spermatophyta</taxon>
        <taxon>Magnoliopsida</taxon>
        <taxon>eudicotyledons</taxon>
        <taxon>Gunneridae</taxon>
        <taxon>Pentapetalae</taxon>
        <taxon>rosids</taxon>
        <taxon>fabids</taxon>
        <taxon>Fabales</taxon>
        <taxon>Fabaceae</taxon>
        <taxon>Papilionoideae</taxon>
        <taxon>50 kb inversion clade</taxon>
        <taxon>NPAAA clade</taxon>
        <taxon>Hologalegina</taxon>
        <taxon>IRL clade</taxon>
        <taxon>Fabeae</taxon>
        <taxon>Vicia</taxon>
    </lineage>
</organism>
<dbReference type="AlphaFoldDB" id="A0AAV0YAA4"/>
<comment type="caution">
    <text evidence="1">The sequence shown here is derived from an EMBL/GenBank/DDBJ whole genome shotgun (WGS) entry which is preliminary data.</text>
</comment>
<evidence type="ECO:0000313" key="2">
    <source>
        <dbReference type="Proteomes" id="UP001157006"/>
    </source>
</evidence>